<protein>
    <submittedName>
        <fullName evidence="3">Uncharacterized protein</fullName>
    </submittedName>
</protein>
<feature type="region of interest" description="Disordered" evidence="1">
    <location>
        <begin position="340"/>
        <end position="398"/>
    </location>
</feature>
<dbReference type="Proteomes" id="UP000504637">
    <property type="component" value="Unplaced"/>
</dbReference>
<dbReference type="GeneID" id="54365383"/>
<feature type="region of interest" description="Disordered" evidence="1">
    <location>
        <begin position="195"/>
        <end position="235"/>
    </location>
</feature>
<feature type="compositionally biased region" description="Low complexity" evidence="1">
    <location>
        <begin position="382"/>
        <end position="398"/>
    </location>
</feature>
<accession>A0A6J3M6D7</accession>
<reference evidence="3" key="2">
    <citation type="submission" date="2020-04" db="EMBL/GenBank/DDBJ databases">
        <authorList>
            <consortium name="NCBI Genome Project"/>
        </authorList>
    </citation>
    <scope>NUCLEOTIDE SEQUENCE</scope>
    <source>
        <strain evidence="3">CBS 342.82</strain>
    </source>
</reference>
<keyword evidence="2" id="KW-1185">Reference proteome</keyword>
<feature type="compositionally biased region" description="Basic and acidic residues" evidence="1">
    <location>
        <begin position="356"/>
        <end position="371"/>
    </location>
</feature>
<dbReference type="AlphaFoldDB" id="A0A6J3M6D7"/>
<feature type="compositionally biased region" description="Basic and acidic residues" evidence="1">
    <location>
        <begin position="209"/>
        <end position="225"/>
    </location>
</feature>
<gene>
    <name evidence="3" type="ORF">K489DRAFT_409440</name>
</gene>
<reference evidence="3" key="3">
    <citation type="submission" date="2025-08" db="UniProtKB">
        <authorList>
            <consortium name="RefSeq"/>
        </authorList>
    </citation>
    <scope>IDENTIFICATION</scope>
    <source>
        <strain evidence="3">CBS 342.82</strain>
    </source>
</reference>
<evidence type="ECO:0000313" key="2">
    <source>
        <dbReference type="Proteomes" id="UP000504637"/>
    </source>
</evidence>
<feature type="region of interest" description="Disordered" evidence="1">
    <location>
        <begin position="16"/>
        <end position="39"/>
    </location>
</feature>
<sequence>MAMRRTLTQISNIIQTRKRKGQTKRAVSDRSPVSESLEKSHCGQVTTPAVFASVDTVANIEDDKNITSHHSPSVQCDTEALSALSEPVSAREVLISSYEGNDDEAMPEWSSSINTIDSTTESLDYRSSMAVVLYDTDSMNDATEAYAPATDCLSLDGPRDLLRAASRGLHNDCSPCEHGNTLALVPRRSIATDDDEAYRSMSSSDDGDAASHADRRTYAQRDRPRQPSGPSLTFRGKDLFTLRSIHADIESTGNEIAHHVEEVSDLDRSIRHREADIDRQLEMTGNVDRIALEDVRHLRNERERRSRAYDCVLVRQRDNWDDLRDFLTEHLCLHNIPPLSRASSRSRVESPISWDADERGMRETRPSRGRTETPFSRGRGGSSPSQCPSAPTCPPAASLGRQSCIPSFGSRRSSGSCDAHESSIRRPIRLPMGVPQRDTNQSASVLSTWDLRITEIQVRKEADADLLARHAKAVKHRHFAQAVFPDRDGIVIQLWSQAKPAQSCGVPREALAGILEPMGQEVHDLSCILDPHAFRFRMISRLTRGLIEAEEAVELIEKEIHKSGLRPVYRPEDQYSNFPDRSDDGYRMSEEQAVIDWQDKSAIESWMSKFPRNPVLFADAITDASKVAKTRRRIDNIGDEWDGASLQSHEGYTEDDYCHPYFKCKIDRWRAAVNELRTLATRTRAEILGIRVEEETDA</sequence>
<dbReference type="RefSeq" id="XP_033460657.1">
    <property type="nucleotide sequence ID" value="XM_033607584.1"/>
</dbReference>
<organism evidence="3">
    <name type="scientific">Dissoconium aciculare CBS 342.82</name>
    <dbReference type="NCBI Taxonomy" id="1314786"/>
    <lineage>
        <taxon>Eukaryota</taxon>
        <taxon>Fungi</taxon>
        <taxon>Dikarya</taxon>
        <taxon>Ascomycota</taxon>
        <taxon>Pezizomycotina</taxon>
        <taxon>Dothideomycetes</taxon>
        <taxon>Dothideomycetidae</taxon>
        <taxon>Mycosphaerellales</taxon>
        <taxon>Dissoconiaceae</taxon>
        <taxon>Dissoconium</taxon>
    </lineage>
</organism>
<reference evidence="3" key="1">
    <citation type="submission" date="2020-01" db="EMBL/GenBank/DDBJ databases">
        <authorList>
            <consortium name="DOE Joint Genome Institute"/>
            <person name="Haridas S."/>
            <person name="Albert R."/>
            <person name="Binder M."/>
            <person name="Bloem J."/>
            <person name="Labutti K."/>
            <person name="Salamov A."/>
            <person name="Andreopoulos B."/>
            <person name="Baker S.E."/>
            <person name="Barry K."/>
            <person name="Bills G."/>
            <person name="Bluhm B.H."/>
            <person name="Cannon C."/>
            <person name="Castanera R."/>
            <person name="Culley D.E."/>
            <person name="Daum C."/>
            <person name="Ezra D."/>
            <person name="Gonzalez J.B."/>
            <person name="Henrissat B."/>
            <person name="Kuo A."/>
            <person name="Liang C."/>
            <person name="Lipzen A."/>
            <person name="Lutzoni F."/>
            <person name="Magnuson J."/>
            <person name="Mondo S."/>
            <person name="Nolan M."/>
            <person name="Ohm R."/>
            <person name="Pangilinan J."/>
            <person name="Park H.-J."/>
            <person name="Ramirez L."/>
            <person name="Alfaro M."/>
            <person name="Sun H."/>
            <person name="Tritt A."/>
            <person name="Yoshinaga Y."/>
            <person name="Zwiers L.-H."/>
            <person name="Turgeon B.G."/>
            <person name="Goodwin S.B."/>
            <person name="Spatafora J.W."/>
            <person name="Crous P.W."/>
            <person name="Grigoriev I.V."/>
        </authorList>
    </citation>
    <scope>NUCLEOTIDE SEQUENCE</scope>
    <source>
        <strain evidence="3">CBS 342.82</strain>
    </source>
</reference>
<proteinExistence type="predicted"/>
<evidence type="ECO:0000313" key="3">
    <source>
        <dbReference type="RefSeq" id="XP_033460657.1"/>
    </source>
</evidence>
<evidence type="ECO:0000256" key="1">
    <source>
        <dbReference type="SAM" id="MobiDB-lite"/>
    </source>
</evidence>
<name>A0A6J3M6D7_9PEZI</name>